<evidence type="ECO:0008006" key="4">
    <source>
        <dbReference type="Google" id="ProtNLM"/>
    </source>
</evidence>
<keyword evidence="1" id="KW-1133">Transmembrane helix</keyword>
<feature type="transmembrane region" description="Helical" evidence="1">
    <location>
        <begin position="12"/>
        <end position="28"/>
    </location>
</feature>
<reference evidence="2 3" key="1">
    <citation type="submission" date="2023-04" db="EMBL/GenBank/DDBJ databases">
        <title>Draft genome sequence of acteroides sedimenti strain YN3PY1.</title>
        <authorList>
            <person name="Yoshida N."/>
        </authorList>
    </citation>
    <scope>NUCLEOTIDE SEQUENCE [LARGE SCALE GENOMIC DNA]</scope>
    <source>
        <strain evidence="2 3">YN3PY1</strain>
    </source>
</reference>
<gene>
    <name evidence="2" type="ORF">BSYN_14420</name>
</gene>
<feature type="transmembrane region" description="Helical" evidence="1">
    <location>
        <begin position="34"/>
        <end position="57"/>
    </location>
</feature>
<proteinExistence type="predicted"/>
<keyword evidence="1" id="KW-0472">Membrane</keyword>
<organism evidence="2 3">
    <name type="scientific">Bacteroides sedimenti</name>
    <dbReference type="NCBI Taxonomy" id="2136147"/>
    <lineage>
        <taxon>Bacteria</taxon>
        <taxon>Pseudomonadati</taxon>
        <taxon>Bacteroidota</taxon>
        <taxon>Bacteroidia</taxon>
        <taxon>Bacteroidales</taxon>
        <taxon>Bacteroidaceae</taxon>
        <taxon>Bacteroides</taxon>
    </lineage>
</organism>
<evidence type="ECO:0000256" key="1">
    <source>
        <dbReference type="SAM" id="Phobius"/>
    </source>
</evidence>
<name>A0ABN6Z3N5_9BACE</name>
<keyword evidence="3" id="KW-1185">Reference proteome</keyword>
<sequence length="81" mass="8988">MNNILKNWNVGRIIRLLAGIGLTIYAFASKEYGFFMLAGIFLFQGILNISCCGLGGCSSGETDNQKQVYKGEIQEYKSNQK</sequence>
<protein>
    <recommendedName>
        <fullName evidence="4">DUF2892 domain-containing protein</fullName>
    </recommendedName>
</protein>
<keyword evidence="1" id="KW-0812">Transmembrane</keyword>
<dbReference type="RefSeq" id="WP_353334375.1">
    <property type="nucleotide sequence ID" value="NZ_AP028055.1"/>
</dbReference>
<dbReference type="EMBL" id="AP028055">
    <property type="protein sequence ID" value="BEG99177.1"/>
    <property type="molecule type" value="Genomic_DNA"/>
</dbReference>
<accession>A0ABN6Z3N5</accession>
<dbReference type="Proteomes" id="UP001496674">
    <property type="component" value="Chromosome"/>
</dbReference>
<evidence type="ECO:0000313" key="3">
    <source>
        <dbReference type="Proteomes" id="UP001496674"/>
    </source>
</evidence>
<evidence type="ECO:0000313" key="2">
    <source>
        <dbReference type="EMBL" id="BEG99177.1"/>
    </source>
</evidence>